<dbReference type="PANTHER" id="PTHR10357:SF210">
    <property type="entry name" value="MALTODEXTRIN GLUCOSIDASE"/>
    <property type="match status" value="1"/>
</dbReference>
<dbReference type="GO" id="GO:0004553">
    <property type="term" value="F:hydrolase activity, hydrolyzing O-glycosyl compounds"/>
    <property type="evidence" value="ECO:0007669"/>
    <property type="project" value="InterPro"/>
</dbReference>
<dbReference type="SUPFAM" id="SSF51445">
    <property type="entry name" value="(Trans)glycosidases"/>
    <property type="match status" value="1"/>
</dbReference>
<proteinExistence type="inferred from homology"/>
<feature type="domain" description="Glycosyl hydrolase family 13 catalytic" evidence="4">
    <location>
        <begin position="140"/>
        <end position="497"/>
    </location>
</feature>
<sequence length="588" mass="69292">MQIETIFHQPYEPYLYINDNHSYVIRLQSKKDDLKKVQVYYGDPFLFSESGWKYEQPIEMKKVFSTKLHDFWECLVEPPNKRLKYAFKVSNQSNNLFFGETGFCDQLPLFDLSFYFTKPYLHLSDRNYPPKWVKNTVWYQIFPDRFENGDELNDPVNILPWGLPPKSSSFYGGDLQGIIDKLDYLKGLGITGIYLTPIFESPSNHKYDTTNYFRIDSQFGDERQLKKLIQICHKRGIKVMLDAVFNHTSQYFPPFQDVIKNGINSVYKDWFHIHSFPVVSSPVPNYETFSFVSAMPKLNTENKDVQKYLLSVGAYWLREYDIDGWRLDVANEINHNFWREFRKEMKTIKKDVYLLGEIWHFALPWLKGDQFDSVMNYPLSHAILSFFAFQNCNSAEFINNINYLFSQYTTPTLFSLFNLVGSHDTPRILTQCKQNERLVILIYVFLFTFYGTPCVYYGDEIGLIGGGDPECRGCMSWNESDQNKQIYDVVKKLISLRKNHPLIANDGQFKWHSFENEPNLIIYERSNEKEVYLIILNRNEKTSSIKLPFQLLSKKITNIWTNEQFSAESNAIFVDVTPYSYLILHFPI</sequence>
<dbReference type="Proteomes" id="UP000682134">
    <property type="component" value="Unassembled WGS sequence"/>
</dbReference>
<dbReference type="Gene3D" id="2.60.40.1180">
    <property type="entry name" value="Golgi alpha-mannosidase II"/>
    <property type="match status" value="1"/>
</dbReference>
<dbReference type="InterPro" id="IPR032091">
    <property type="entry name" value="Malt_amylase-like_C"/>
</dbReference>
<dbReference type="GO" id="GO:0005975">
    <property type="term" value="P:carbohydrate metabolic process"/>
    <property type="evidence" value="ECO:0007669"/>
    <property type="project" value="InterPro"/>
</dbReference>
<name>A0A940NFL5_9BACI</name>
<dbReference type="EMBL" id="JAGIYQ010000003">
    <property type="protein sequence ID" value="MBP0724569.1"/>
    <property type="molecule type" value="Genomic_DNA"/>
</dbReference>
<dbReference type="CDD" id="cd02857">
    <property type="entry name" value="E_set_CDase_PDE_N"/>
    <property type="match status" value="1"/>
</dbReference>
<evidence type="ECO:0000259" key="4">
    <source>
        <dbReference type="SMART" id="SM00642"/>
    </source>
</evidence>
<dbReference type="Pfam" id="PF00128">
    <property type="entry name" value="Alpha-amylase"/>
    <property type="match status" value="1"/>
</dbReference>
<dbReference type="AlphaFoldDB" id="A0A940NFL5"/>
<dbReference type="Gene3D" id="3.20.20.80">
    <property type="entry name" value="Glycosidases"/>
    <property type="match status" value="1"/>
</dbReference>
<dbReference type="InterPro" id="IPR006047">
    <property type="entry name" value="GH13_cat_dom"/>
</dbReference>
<evidence type="ECO:0000256" key="2">
    <source>
        <dbReference type="ARBA" id="ARBA00022801"/>
    </source>
</evidence>
<comment type="similarity">
    <text evidence="1">Belongs to the glycosyl hydrolase 13 family.</text>
</comment>
<reference evidence="5" key="1">
    <citation type="submission" date="2021-04" db="EMBL/GenBank/DDBJ databases">
        <title>Genome seq and assembly of Bacillus sp.</title>
        <authorList>
            <person name="Chhetri G."/>
        </authorList>
    </citation>
    <scope>NUCLEOTIDE SEQUENCE</scope>
    <source>
        <strain evidence="5">RG28</strain>
    </source>
</reference>
<evidence type="ECO:0000256" key="1">
    <source>
        <dbReference type="ARBA" id="ARBA00008061"/>
    </source>
</evidence>
<dbReference type="Gene3D" id="2.60.40.10">
    <property type="entry name" value="Immunoglobulins"/>
    <property type="match status" value="1"/>
</dbReference>
<keyword evidence="2" id="KW-0378">Hydrolase</keyword>
<gene>
    <name evidence="5" type="ORF">J5Y03_05130</name>
</gene>
<dbReference type="InterPro" id="IPR017853">
    <property type="entry name" value="GH"/>
</dbReference>
<organism evidence="5 6">
    <name type="scientific">Gottfriedia endophytica</name>
    <dbReference type="NCBI Taxonomy" id="2820819"/>
    <lineage>
        <taxon>Bacteria</taxon>
        <taxon>Bacillati</taxon>
        <taxon>Bacillota</taxon>
        <taxon>Bacilli</taxon>
        <taxon>Bacillales</taxon>
        <taxon>Bacillaceae</taxon>
        <taxon>Gottfriedia</taxon>
    </lineage>
</organism>
<dbReference type="CDD" id="cd11338">
    <property type="entry name" value="AmyAc_CMD"/>
    <property type="match status" value="1"/>
</dbReference>
<dbReference type="Pfam" id="PF02903">
    <property type="entry name" value="Alpha-amylase_N"/>
    <property type="match status" value="1"/>
</dbReference>
<dbReference type="InterPro" id="IPR045857">
    <property type="entry name" value="O16G_dom_2"/>
</dbReference>
<dbReference type="InterPro" id="IPR013780">
    <property type="entry name" value="Glyco_hydro_b"/>
</dbReference>
<keyword evidence="3" id="KW-0326">Glycosidase</keyword>
<evidence type="ECO:0000313" key="6">
    <source>
        <dbReference type="Proteomes" id="UP000682134"/>
    </source>
</evidence>
<dbReference type="SMART" id="SM00642">
    <property type="entry name" value="Aamy"/>
    <property type="match status" value="1"/>
</dbReference>
<dbReference type="SUPFAM" id="SSF51011">
    <property type="entry name" value="Glycosyl hydrolase domain"/>
    <property type="match status" value="1"/>
</dbReference>
<evidence type="ECO:0000256" key="3">
    <source>
        <dbReference type="ARBA" id="ARBA00023295"/>
    </source>
</evidence>
<comment type="caution">
    <text evidence="5">The sequence shown here is derived from an EMBL/GenBank/DDBJ whole genome shotgun (WGS) entry which is preliminary data.</text>
</comment>
<dbReference type="InterPro" id="IPR004185">
    <property type="entry name" value="Glyco_hydro_13_lg-like_dom"/>
</dbReference>
<dbReference type="Pfam" id="PF16657">
    <property type="entry name" value="Malt_amylase_C"/>
    <property type="match status" value="1"/>
</dbReference>
<accession>A0A940NFL5</accession>
<keyword evidence="6" id="KW-1185">Reference proteome</keyword>
<evidence type="ECO:0000313" key="5">
    <source>
        <dbReference type="EMBL" id="MBP0724569.1"/>
    </source>
</evidence>
<dbReference type="RefSeq" id="WP_209403249.1">
    <property type="nucleotide sequence ID" value="NZ_JAGIYQ010000003.1"/>
</dbReference>
<dbReference type="PANTHER" id="PTHR10357">
    <property type="entry name" value="ALPHA-AMYLASE FAMILY MEMBER"/>
    <property type="match status" value="1"/>
</dbReference>
<dbReference type="InterPro" id="IPR013783">
    <property type="entry name" value="Ig-like_fold"/>
</dbReference>
<protein>
    <submittedName>
        <fullName evidence="5">Alpha-glycosidase</fullName>
    </submittedName>
</protein>
<dbReference type="Gene3D" id="3.90.400.10">
    <property type="entry name" value="Oligo-1,6-glucosidase, Domain 2"/>
    <property type="match status" value="1"/>
</dbReference>